<keyword evidence="7 9" id="KW-0924">Ammonia transport</keyword>
<evidence type="ECO:0000256" key="9">
    <source>
        <dbReference type="RuleBase" id="RU362002"/>
    </source>
</evidence>
<keyword evidence="5 9" id="KW-1133">Transmembrane helix</keyword>
<feature type="transmembrane region" description="Helical" evidence="9">
    <location>
        <begin position="287"/>
        <end position="306"/>
    </location>
</feature>
<reference evidence="11 12" key="1">
    <citation type="submission" date="2023-07" db="EMBL/GenBank/DDBJ databases">
        <title>Sorghum-associated microbial communities from plants grown in Nebraska, USA.</title>
        <authorList>
            <person name="Schachtman D."/>
        </authorList>
    </citation>
    <scope>NUCLEOTIDE SEQUENCE [LARGE SCALE GENOMIC DNA]</scope>
    <source>
        <strain evidence="11 12">BE248</strain>
    </source>
</reference>
<dbReference type="RefSeq" id="WP_309971065.1">
    <property type="nucleotide sequence ID" value="NZ_JAVDWH010000001.1"/>
</dbReference>
<protein>
    <recommendedName>
        <fullName evidence="8 9">Ammonium transporter</fullName>
    </recommendedName>
</protein>
<accession>A0ABU1UQI8</accession>
<keyword evidence="12" id="KW-1185">Reference proteome</keyword>
<feature type="transmembrane region" description="Helical" evidence="9">
    <location>
        <begin position="95"/>
        <end position="116"/>
    </location>
</feature>
<dbReference type="InterPro" id="IPR024041">
    <property type="entry name" value="NH4_transpt_AmtB-like_dom"/>
</dbReference>
<gene>
    <name evidence="11" type="ORF">J2X11_002283</name>
</gene>
<evidence type="ECO:0000256" key="3">
    <source>
        <dbReference type="ARBA" id="ARBA00022448"/>
    </source>
</evidence>
<dbReference type="PRINTS" id="PR00342">
    <property type="entry name" value="RHESUSRHD"/>
</dbReference>
<dbReference type="PROSITE" id="PS01219">
    <property type="entry name" value="AMMONIUM_TRANSP"/>
    <property type="match status" value="1"/>
</dbReference>
<name>A0ABU1UQI8_9ACTN</name>
<organism evidence="11 12">
    <name type="scientific">Aeromicrobium panaciterrae</name>
    <dbReference type="NCBI Taxonomy" id="363861"/>
    <lineage>
        <taxon>Bacteria</taxon>
        <taxon>Bacillati</taxon>
        <taxon>Actinomycetota</taxon>
        <taxon>Actinomycetes</taxon>
        <taxon>Propionibacteriales</taxon>
        <taxon>Nocardioidaceae</taxon>
        <taxon>Aeromicrobium</taxon>
    </lineage>
</organism>
<feature type="transmembrane region" description="Helical" evidence="9">
    <location>
        <begin position="39"/>
        <end position="59"/>
    </location>
</feature>
<dbReference type="EMBL" id="JAVDWH010000001">
    <property type="protein sequence ID" value="MDR7087444.1"/>
    <property type="molecule type" value="Genomic_DNA"/>
</dbReference>
<dbReference type="InterPro" id="IPR002229">
    <property type="entry name" value="RhesusRHD"/>
</dbReference>
<evidence type="ECO:0000313" key="11">
    <source>
        <dbReference type="EMBL" id="MDR7087444.1"/>
    </source>
</evidence>
<comment type="subcellular location">
    <subcellularLocation>
        <location evidence="9">Cell membrane</location>
        <topology evidence="9">Multi-pass membrane protein</topology>
    </subcellularLocation>
    <subcellularLocation>
        <location evidence="1">Membrane</location>
        <topology evidence="1">Multi-pass membrane protein</topology>
    </subcellularLocation>
</comment>
<comment type="caution">
    <text evidence="11">The sequence shown here is derived from an EMBL/GenBank/DDBJ whole genome shotgun (WGS) entry which is preliminary data.</text>
</comment>
<evidence type="ECO:0000259" key="10">
    <source>
        <dbReference type="Pfam" id="PF00909"/>
    </source>
</evidence>
<dbReference type="InterPro" id="IPR018047">
    <property type="entry name" value="Ammonium_transpt_CS"/>
</dbReference>
<evidence type="ECO:0000256" key="6">
    <source>
        <dbReference type="ARBA" id="ARBA00023136"/>
    </source>
</evidence>
<dbReference type="InterPro" id="IPR001905">
    <property type="entry name" value="Ammonium_transpt"/>
</dbReference>
<evidence type="ECO:0000256" key="7">
    <source>
        <dbReference type="ARBA" id="ARBA00023177"/>
    </source>
</evidence>
<feature type="transmembrane region" description="Helical" evidence="9">
    <location>
        <begin position="166"/>
        <end position="188"/>
    </location>
</feature>
<dbReference type="SUPFAM" id="SSF111352">
    <property type="entry name" value="Ammonium transporter"/>
    <property type="match status" value="1"/>
</dbReference>
<dbReference type="PANTHER" id="PTHR43029">
    <property type="entry name" value="AMMONIUM TRANSPORTER MEP2"/>
    <property type="match status" value="1"/>
</dbReference>
<dbReference type="InterPro" id="IPR029020">
    <property type="entry name" value="Ammonium/urea_transptr"/>
</dbReference>
<evidence type="ECO:0000256" key="4">
    <source>
        <dbReference type="ARBA" id="ARBA00022692"/>
    </source>
</evidence>
<dbReference type="PANTHER" id="PTHR43029:SF10">
    <property type="entry name" value="AMMONIUM TRANSPORTER MEP2"/>
    <property type="match status" value="1"/>
</dbReference>
<proteinExistence type="inferred from homology"/>
<evidence type="ECO:0000256" key="1">
    <source>
        <dbReference type="ARBA" id="ARBA00004141"/>
    </source>
</evidence>
<keyword evidence="4 9" id="KW-0812">Transmembrane</keyword>
<feature type="transmembrane region" description="Helical" evidence="9">
    <location>
        <begin position="318"/>
        <end position="345"/>
    </location>
</feature>
<keyword evidence="6 9" id="KW-0472">Membrane</keyword>
<feature type="transmembrane region" description="Helical" evidence="9">
    <location>
        <begin position="6"/>
        <end position="27"/>
    </location>
</feature>
<dbReference type="NCBIfam" id="TIGR00836">
    <property type="entry name" value="amt"/>
    <property type="match status" value="1"/>
</dbReference>
<comment type="similarity">
    <text evidence="2 9">Belongs to the ammonia transporter channel (TC 1.A.11.2) family.</text>
</comment>
<feature type="transmembrane region" description="Helical" evidence="9">
    <location>
        <begin position="232"/>
        <end position="252"/>
    </location>
</feature>
<feature type="transmembrane region" description="Helical" evidence="9">
    <location>
        <begin position="200"/>
        <end position="220"/>
    </location>
</feature>
<feature type="transmembrane region" description="Helical" evidence="9">
    <location>
        <begin position="365"/>
        <end position="386"/>
    </location>
</feature>
<evidence type="ECO:0000256" key="8">
    <source>
        <dbReference type="ARBA" id="ARBA00050025"/>
    </source>
</evidence>
<evidence type="ECO:0000256" key="2">
    <source>
        <dbReference type="ARBA" id="ARBA00005887"/>
    </source>
</evidence>
<dbReference type="Pfam" id="PF00909">
    <property type="entry name" value="Ammonium_transp"/>
    <property type="match status" value="1"/>
</dbReference>
<evidence type="ECO:0000256" key="5">
    <source>
        <dbReference type="ARBA" id="ARBA00022989"/>
    </source>
</evidence>
<feature type="transmembrane region" description="Helical" evidence="9">
    <location>
        <begin position="264"/>
        <end position="281"/>
    </location>
</feature>
<evidence type="ECO:0000313" key="12">
    <source>
        <dbReference type="Proteomes" id="UP001257739"/>
    </source>
</evidence>
<keyword evidence="3 9" id="KW-0813">Transport</keyword>
<sequence length="424" mass="43631">MNAGDTAWMLASSALVLLMAPGLAFFYGGMVRAKSVLNMMMMSFIAMAIVPVAWFLYAYSLAFDDDVTGGLVGGLGHVGLNGITPETLTGTIPTYVFVVFQLTFAIVTVALVSGAVADRMKFVAWALFVPVWLTVVYAPVAHWVFAFDTEDAKGGWIANKLGALDFAGGTVVEISSGASALALALVVGKRVGWKRDPMRPHNLPSVLLGAGLLWFGWIGFNAGSALGANHLASLALINTVAAGAAAMLGWLAIEVLREGKGTSFGAASGLVAGLVAITPSCGSVSPMGALVVGAVAGGICAFAIGFKFKLGYDDSLDVVGVHLVGGLVGTLLIGLLASNAAIELLGFGQPGLFYGGGLDQLGKQVVAAAVVLVYAFTCTYVIATVIDRLIGLRIDEEHEITGIDQVEHLETAYDHAGSSTGGLG</sequence>
<dbReference type="Gene3D" id="1.10.3430.10">
    <property type="entry name" value="Ammonium transporter AmtB like domains"/>
    <property type="match status" value="1"/>
</dbReference>
<feature type="transmembrane region" description="Helical" evidence="9">
    <location>
        <begin position="123"/>
        <end position="146"/>
    </location>
</feature>
<feature type="domain" description="Ammonium transporter AmtB-like" evidence="10">
    <location>
        <begin position="7"/>
        <end position="413"/>
    </location>
</feature>
<dbReference type="Proteomes" id="UP001257739">
    <property type="component" value="Unassembled WGS sequence"/>
</dbReference>